<keyword evidence="2" id="KW-0560">Oxidoreductase</keyword>
<evidence type="ECO:0000256" key="1">
    <source>
        <dbReference type="ARBA" id="ARBA00006484"/>
    </source>
</evidence>
<dbReference type="InterPro" id="IPR057326">
    <property type="entry name" value="KR_dom"/>
</dbReference>
<dbReference type="GO" id="GO:0016020">
    <property type="term" value="C:membrane"/>
    <property type="evidence" value="ECO:0007669"/>
    <property type="project" value="TreeGrafter"/>
</dbReference>
<dbReference type="PRINTS" id="PR00080">
    <property type="entry name" value="SDRFAMILY"/>
</dbReference>
<evidence type="ECO:0000256" key="4">
    <source>
        <dbReference type="SAM" id="MobiDB-lite"/>
    </source>
</evidence>
<dbReference type="PRINTS" id="PR00081">
    <property type="entry name" value="GDHRDH"/>
</dbReference>
<comment type="similarity">
    <text evidence="1 3">Belongs to the short-chain dehydrogenases/reductases (SDR) family.</text>
</comment>
<dbReference type="InterPro" id="IPR020904">
    <property type="entry name" value="Sc_DH/Rdtase_CS"/>
</dbReference>
<name>A0A7X5Y2H9_9SPHN</name>
<sequence length="375" mass="40217">MTPKLKPLAEQTMVITGASSGIGLVTARMAAKAGAAVVVAARNGAALENLVHTIREEGGRAAHVVCDVGREADIARVVETAVREFAGFDTWVNNAGISIFGRLWEVPMDDWHRMFDTVYWGTVHGSLAAVRHYRDRDVPGAIVNIGSFFGDKAPAVQSSYASAKFAVHGFTGSLRQEVESEGWPMSISLIHPGRIDTPYNEHAGNYMPMQPVHRGMIYPPEAVAEAILWCAAHPKRDMFVGSQAKFAAMMGAVAPRLTDRIMEVLMYTGQQSRTRKANGDHERALYEAGYGGHERGTHEPHWLRGGSLYVKATKRPALTAAAILGIGTLAVALARRGGAGATYGPAAPPVSEQDRPAPQADRSFGVAEVALPVEA</sequence>
<gene>
    <name evidence="6" type="ORF">GGR89_004257</name>
</gene>
<dbReference type="NCBIfam" id="NF005495">
    <property type="entry name" value="PRK07109.1"/>
    <property type="match status" value="1"/>
</dbReference>
<dbReference type="SMART" id="SM00822">
    <property type="entry name" value="PKS_KR"/>
    <property type="match status" value="1"/>
</dbReference>
<dbReference type="Proteomes" id="UP000531251">
    <property type="component" value="Unassembled WGS sequence"/>
</dbReference>
<organism evidence="6 7">
    <name type="scientific">Sphingomonas trueperi</name>
    <dbReference type="NCBI Taxonomy" id="53317"/>
    <lineage>
        <taxon>Bacteria</taxon>
        <taxon>Pseudomonadati</taxon>
        <taxon>Pseudomonadota</taxon>
        <taxon>Alphaproteobacteria</taxon>
        <taxon>Sphingomonadales</taxon>
        <taxon>Sphingomonadaceae</taxon>
        <taxon>Sphingomonas</taxon>
    </lineage>
</organism>
<dbReference type="PANTHER" id="PTHR44196">
    <property type="entry name" value="DEHYDROGENASE/REDUCTASE SDR FAMILY MEMBER 7B"/>
    <property type="match status" value="1"/>
</dbReference>
<reference evidence="6 7" key="1">
    <citation type="submission" date="2020-03" db="EMBL/GenBank/DDBJ databases">
        <title>Genomic Encyclopedia of Type Strains, Phase IV (KMG-IV): sequencing the most valuable type-strain genomes for metagenomic binning, comparative biology and taxonomic classification.</title>
        <authorList>
            <person name="Goeker M."/>
        </authorList>
    </citation>
    <scope>NUCLEOTIDE SEQUENCE [LARGE SCALE GENOMIC DNA]</scope>
    <source>
        <strain evidence="6 7">DSM 7225</strain>
    </source>
</reference>
<dbReference type="GO" id="GO:0016491">
    <property type="term" value="F:oxidoreductase activity"/>
    <property type="evidence" value="ECO:0007669"/>
    <property type="project" value="UniProtKB-KW"/>
</dbReference>
<feature type="domain" description="Ketoreductase" evidence="5">
    <location>
        <begin position="11"/>
        <end position="198"/>
    </location>
</feature>
<dbReference type="EMBL" id="JAATJB010000024">
    <property type="protein sequence ID" value="NJB99909.1"/>
    <property type="molecule type" value="Genomic_DNA"/>
</dbReference>
<keyword evidence="7" id="KW-1185">Reference proteome</keyword>
<dbReference type="RefSeq" id="WP_125977427.1">
    <property type="nucleotide sequence ID" value="NZ_BAAADY010000037.1"/>
</dbReference>
<dbReference type="Pfam" id="PF00106">
    <property type="entry name" value="adh_short"/>
    <property type="match status" value="1"/>
</dbReference>
<dbReference type="AlphaFoldDB" id="A0A7X5Y2H9"/>
<evidence type="ECO:0000256" key="2">
    <source>
        <dbReference type="ARBA" id="ARBA00023002"/>
    </source>
</evidence>
<dbReference type="SUPFAM" id="SSF51735">
    <property type="entry name" value="NAD(P)-binding Rossmann-fold domains"/>
    <property type="match status" value="1"/>
</dbReference>
<proteinExistence type="inferred from homology"/>
<evidence type="ECO:0000313" key="7">
    <source>
        <dbReference type="Proteomes" id="UP000531251"/>
    </source>
</evidence>
<evidence type="ECO:0000313" key="6">
    <source>
        <dbReference type="EMBL" id="NJB99909.1"/>
    </source>
</evidence>
<dbReference type="PROSITE" id="PS00061">
    <property type="entry name" value="ADH_SHORT"/>
    <property type="match status" value="1"/>
</dbReference>
<dbReference type="InterPro" id="IPR036291">
    <property type="entry name" value="NAD(P)-bd_dom_sf"/>
</dbReference>
<evidence type="ECO:0000256" key="3">
    <source>
        <dbReference type="RuleBase" id="RU000363"/>
    </source>
</evidence>
<comment type="caution">
    <text evidence="6">The sequence shown here is derived from an EMBL/GenBank/DDBJ whole genome shotgun (WGS) entry which is preliminary data.</text>
</comment>
<feature type="region of interest" description="Disordered" evidence="4">
    <location>
        <begin position="341"/>
        <end position="364"/>
    </location>
</feature>
<dbReference type="PANTHER" id="PTHR44196:SF1">
    <property type="entry name" value="DEHYDROGENASE_REDUCTASE SDR FAMILY MEMBER 7B"/>
    <property type="match status" value="1"/>
</dbReference>
<protein>
    <submittedName>
        <fullName evidence="6">NAD(P)-dependent dehydrogenase (Short-subunit alcohol dehydrogenase family)</fullName>
    </submittedName>
</protein>
<evidence type="ECO:0000259" key="5">
    <source>
        <dbReference type="SMART" id="SM00822"/>
    </source>
</evidence>
<accession>A0A7X5Y2H9</accession>
<dbReference type="InterPro" id="IPR002347">
    <property type="entry name" value="SDR_fam"/>
</dbReference>
<dbReference type="Gene3D" id="3.40.50.720">
    <property type="entry name" value="NAD(P)-binding Rossmann-like Domain"/>
    <property type="match status" value="1"/>
</dbReference>